<dbReference type="RefSeq" id="WP_264507813.1">
    <property type="nucleotide sequence ID" value="NZ_JAPDFL010000002.1"/>
</dbReference>
<evidence type="ECO:0000256" key="1">
    <source>
        <dbReference type="ARBA" id="ARBA00010515"/>
    </source>
</evidence>
<dbReference type="Gene3D" id="3.40.50.1820">
    <property type="entry name" value="alpha/beta hydrolase"/>
    <property type="match status" value="1"/>
</dbReference>
<dbReference type="InterPro" id="IPR050300">
    <property type="entry name" value="GDXG_lipolytic_enzyme"/>
</dbReference>
<feature type="domain" description="Alpha/beta hydrolase fold-3" evidence="4">
    <location>
        <begin position="70"/>
        <end position="269"/>
    </location>
</feature>
<comment type="similarity">
    <text evidence="1">Belongs to the 'GDXG' lipolytic enzyme family.</text>
</comment>
<dbReference type="SUPFAM" id="SSF53474">
    <property type="entry name" value="alpha/beta-Hydrolases"/>
    <property type="match status" value="1"/>
</dbReference>
<dbReference type="EMBL" id="JAPDFL010000002">
    <property type="protein sequence ID" value="MCW1934928.1"/>
    <property type="molecule type" value="Genomic_DNA"/>
</dbReference>
<dbReference type="Proteomes" id="UP001208938">
    <property type="component" value="Unassembled WGS sequence"/>
</dbReference>
<sequence>MSQDQLMAVLQRGAQNPPPLEGGPQALRAWFEGSMAPVPTAEGVSIEPLDIDGLPCELLRPDGAAIGDLLLYFHGGGFVFGSPRSHRVIASNLARASGKTVLSAQYRLTPEHPAPAAHDDAFALWKWVLAQGYAPGRVAIAGDSAGGNLALATAVRARDAKLPLPGALVLLSPALDFADEGESHRSMADAPLVNAAFSAMFTGAYLGALDRRSPLATPFAASLAGLPPVLVHVGTWEFLRDDSVTIAERLRAAGVRVELKLWEGMCHNHQLWAPFIDEGMASLDEAGAFVRATL</sequence>
<dbReference type="PANTHER" id="PTHR48081">
    <property type="entry name" value="AB HYDROLASE SUPERFAMILY PROTEIN C4A8.06C"/>
    <property type="match status" value="1"/>
</dbReference>
<keyword evidence="2 5" id="KW-0378">Hydrolase</keyword>
<proteinExistence type="inferred from homology"/>
<reference evidence="5 6" key="1">
    <citation type="submission" date="2022-10" db="EMBL/GenBank/DDBJ databases">
        <title>Pararhodobacter sp. nov., isolated from marine algae.</title>
        <authorList>
            <person name="Choi B.J."/>
            <person name="Kim J.M."/>
            <person name="Lee J.K."/>
            <person name="Choi D.G."/>
            <person name="Jeon C.O."/>
        </authorList>
    </citation>
    <scope>NUCLEOTIDE SEQUENCE [LARGE SCALE GENOMIC DNA]</scope>
    <source>
        <strain evidence="5 6">ZQ420</strain>
    </source>
</reference>
<dbReference type="Pfam" id="PF07859">
    <property type="entry name" value="Abhydrolase_3"/>
    <property type="match status" value="1"/>
</dbReference>
<evidence type="ECO:0000259" key="4">
    <source>
        <dbReference type="Pfam" id="PF07859"/>
    </source>
</evidence>
<accession>A0ABT3H535</accession>
<evidence type="ECO:0000256" key="3">
    <source>
        <dbReference type="PROSITE-ProRule" id="PRU10038"/>
    </source>
</evidence>
<dbReference type="InterPro" id="IPR002168">
    <property type="entry name" value="Lipase_GDXG_HIS_AS"/>
</dbReference>
<gene>
    <name evidence="5" type="ORF">OKW52_22415</name>
</gene>
<dbReference type="PANTHER" id="PTHR48081:SF30">
    <property type="entry name" value="ACETYL-HYDROLASE LIPR-RELATED"/>
    <property type="match status" value="1"/>
</dbReference>
<evidence type="ECO:0000313" key="5">
    <source>
        <dbReference type="EMBL" id="MCW1934928.1"/>
    </source>
</evidence>
<keyword evidence="6" id="KW-1185">Reference proteome</keyword>
<dbReference type="GO" id="GO:0016787">
    <property type="term" value="F:hydrolase activity"/>
    <property type="evidence" value="ECO:0007669"/>
    <property type="project" value="UniProtKB-KW"/>
</dbReference>
<organism evidence="5 6">
    <name type="scientific">Pararhodobacter zhoushanensis</name>
    <dbReference type="NCBI Taxonomy" id="2479545"/>
    <lineage>
        <taxon>Bacteria</taxon>
        <taxon>Pseudomonadati</taxon>
        <taxon>Pseudomonadota</taxon>
        <taxon>Alphaproteobacteria</taxon>
        <taxon>Rhodobacterales</taxon>
        <taxon>Paracoccaceae</taxon>
        <taxon>Pararhodobacter</taxon>
    </lineage>
</organism>
<dbReference type="PROSITE" id="PS01173">
    <property type="entry name" value="LIPASE_GDXG_HIS"/>
    <property type="match status" value="1"/>
</dbReference>
<dbReference type="InterPro" id="IPR013094">
    <property type="entry name" value="AB_hydrolase_3"/>
</dbReference>
<protein>
    <submittedName>
        <fullName evidence="5">Alpha/beta hydrolase</fullName>
    </submittedName>
</protein>
<feature type="active site" evidence="3">
    <location>
        <position position="144"/>
    </location>
</feature>
<comment type="caution">
    <text evidence="5">The sequence shown here is derived from an EMBL/GenBank/DDBJ whole genome shotgun (WGS) entry which is preliminary data.</text>
</comment>
<dbReference type="InterPro" id="IPR033140">
    <property type="entry name" value="Lipase_GDXG_put_SER_AS"/>
</dbReference>
<dbReference type="PROSITE" id="PS01174">
    <property type="entry name" value="LIPASE_GDXG_SER"/>
    <property type="match status" value="1"/>
</dbReference>
<name>A0ABT3H535_9RHOB</name>
<evidence type="ECO:0000256" key="2">
    <source>
        <dbReference type="ARBA" id="ARBA00022801"/>
    </source>
</evidence>
<dbReference type="InterPro" id="IPR029058">
    <property type="entry name" value="AB_hydrolase_fold"/>
</dbReference>
<evidence type="ECO:0000313" key="6">
    <source>
        <dbReference type="Proteomes" id="UP001208938"/>
    </source>
</evidence>